<keyword evidence="1" id="KW-1133">Transmembrane helix</keyword>
<organism evidence="2 3">
    <name type="scientific">Mytilus galloprovincialis</name>
    <name type="common">Mediterranean mussel</name>
    <dbReference type="NCBI Taxonomy" id="29158"/>
    <lineage>
        <taxon>Eukaryota</taxon>
        <taxon>Metazoa</taxon>
        <taxon>Spiralia</taxon>
        <taxon>Lophotrochozoa</taxon>
        <taxon>Mollusca</taxon>
        <taxon>Bivalvia</taxon>
        <taxon>Autobranchia</taxon>
        <taxon>Pteriomorphia</taxon>
        <taxon>Mytilida</taxon>
        <taxon>Mytiloidea</taxon>
        <taxon>Mytilidae</taxon>
        <taxon>Mytilinae</taxon>
        <taxon>Mytilus</taxon>
    </lineage>
</organism>
<dbReference type="AlphaFoldDB" id="A0A8B6EA50"/>
<accession>A0A8B6EA50</accession>
<feature type="transmembrane region" description="Helical" evidence="1">
    <location>
        <begin position="177"/>
        <end position="198"/>
    </location>
</feature>
<dbReference type="EMBL" id="UYJE01004694">
    <property type="protein sequence ID" value="VDI30520.1"/>
    <property type="molecule type" value="Genomic_DNA"/>
</dbReference>
<name>A0A8B6EA50_MYTGA</name>
<sequence length="247" mass="28523">MAKSYSNRDGDTSVKTLFSENQTYEPLREQHSEATNCRYDTLQNFQNAEHNYKNSNSRNMEQEDCKMEQNQTYQSLTLECRLTPNIYDSTNCQVDVEHVFENCVNSEPTSRIYTYISCDTNQIADVQQDNYYSDLQTQASYDSKLYEIVDGKQLNLTKNAPRSCKNITIFDNQRGKWLACFFVVLLVVAAIGCAAVFLLTKTKTEDPDRQQYYGSRYLVIFIIHLLTTKILVAYSFSQLLVVNAELN</sequence>
<dbReference type="Proteomes" id="UP000596742">
    <property type="component" value="Unassembled WGS sequence"/>
</dbReference>
<evidence type="ECO:0000313" key="2">
    <source>
        <dbReference type="EMBL" id="VDI30520.1"/>
    </source>
</evidence>
<keyword evidence="3" id="KW-1185">Reference proteome</keyword>
<reference evidence="2" key="1">
    <citation type="submission" date="2018-11" db="EMBL/GenBank/DDBJ databases">
        <authorList>
            <person name="Alioto T."/>
            <person name="Alioto T."/>
        </authorList>
    </citation>
    <scope>NUCLEOTIDE SEQUENCE</scope>
</reference>
<comment type="caution">
    <text evidence="2">The sequence shown here is derived from an EMBL/GenBank/DDBJ whole genome shotgun (WGS) entry which is preliminary data.</text>
</comment>
<gene>
    <name evidence="2" type="ORF">MGAL_10B036562</name>
</gene>
<evidence type="ECO:0000313" key="3">
    <source>
        <dbReference type="Proteomes" id="UP000596742"/>
    </source>
</evidence>
<keyword evidence="1" id="KW-0472">Membrane</keyword>
<feature type="transmembrane region" description="Helical" evidence="1">
    <location>
        <begin position="218"/>
        <end position="242"/>
    </location>
</feature>
<keyword evidence="1" id="KW-0812">Transmembrane</keyword>
<protein>
    <submittedName>
        <fullName evidence="2">Uncharacterized protein</fullName>
    </submittedName>
</protein>
<proteinExistence type="predicted"/>
<evidence type="ECO:0000256" key="1">
    <source>
        <dbReference type="SAM" id="Phobius"/>
    </source>
</evidence>